<dbReference type="GO" id="GO:0009252">
    <property type="term" value="P:peptidoglycan biosynthetic process"/>
    <property type="evidence" value="ECO:0007669"/>
    <property type="project" value="UniProtKB-KW"/>
</dbReference>
<keyword evidence="5 7" id="KW-0573">Peptidoglycan synthesis</keyword>
<proteinExistence type="inferred from homology"/>
<feature type="region of interest" description="Disordered" evidence="8">
    <location>
        <begin position="179"/>
        <end position="201"/>
    </location>
</feature>
<evidence type="ECO:0000256" key="7">
    <source>
        <dbReference type="PROSITE-ProRule" id="PRU01373"/>
    </source>
</evidence>
<comment type="pathway">
    <text evidence="1 7">Cell wall biogenesis; peptidoglycan biosynthesis.</text>
</comment>
<dbReference type="InterPro" id="IPR038063">
    <property type="entry name" value="Transpep_catalytic_dom"/>
</dbReference>
<dbReference type="GO" id="GO:0071555">
    <property type="term" value="P:cell wall organization"/>
    <property type="evidence" value="ECO:0007669"/>
    <property type="project" value="UniProtKB-UniRule"/>
</dbReference>
<keyword evidence="4 7" id="KW-0133">Cell shape</keyword>
<keyword evidence="6 7" id="KW-0961">Cell wall biogenesis/degradation</keyword>
<keyword evidence="3" id="KW-0808">Transferase</keyword>
<evidence type="ECO:0000256" key="6">
    <source>
        <dbReference type="ARBA" id="ARBA00023316"/>
    </source>
</evidence>
<protein>
    <submittedName>
        <fullName evidence="10">L,D-transpeptidase family protein</fullName>
    </submittedName>
</protein>
<comment type="similarity">
    <text evidence="2">Belongs to the YkuD family.</text>
</comment>
<reference evidence="10" key="1">
    <citation type="submission" date="2021-04" db="EMBL/GenBank/DDBJ databases">
        <title>Draft genome assembly of strain Phenylobacterium sp. 20VBR1 using MiniION and Illumina platforms.</title>
        <authorList>
            <person name="Thomas F.A."/>
            <person name="Krishnan K.P."/>
            <person name="Sinha R.K."/>
        </authorList>
    </citation>
    <scope>NUCLEOTIDE SEQUENCE</scope>
    <source>
        <strain evidence="10">20VBR1</strain>
    </source>
</reference>
<dbReference type="PANTHER" id="PTHR38589">
    <property type="entry name" value="BLR0621 PROTEIN"/>
    <property type="match status" value="1"/>
</dbReference>
<evidence type="ECO:0000256" key="5">
    <source>
        <dbReference type="ARBA" id="ARBA00022984"/>
    </source>
</evidence>
<evidence type="ECO:0000313" key="10">
    <source>
        <dbReference type="EMBL" id="MBR7617880.1"/>
    </source>
</evidence>
<dbReference type="RefSeq" id="WP_215337463.1">
    <property type="nucleotide sequence ID" value="NZ_JAGSGD010000001.1"/>
</dbReference>
<comment type="caution">
    <text evidence="10">The sequence shown here is derived from an EMBL/GenBank/DDBJ whole genome shotgun (WGS) entry which is preliminary data.</text>
</comment>
<evidence type="ECO:0000256" key="4">
    <source>
        <dbReference type="ARBA" id="ARBA00022960"/>
    </source>
</evidence>
<evidence type="ECO:0000256" key="1">
    <source>
        <dbReference type="ARBA" id="ARBA00004752"/>
    </source>
</evidence>
<dbReference type="Proteomes" id="UP000622580">
    <property type="component" value="Unassembled WGS sequence"/>
</dbReference>
<sequence length="201" mass="21904">MLFTAMSDGRFDLGGRETRCALGKGGVIPAADKREGDGCSPLGVWPILRVLYRPDKMPPPATALPIQALRPTDGWCDAAGDPNYNRPVTLPYPASAEQMWRDDKVYDIVLVLAHNDDPVIPLMGSAIFLHVARPNWDPTEGCIALQAWDVLELIGKAQPGSAISIVDVNPHPFLEGMERMDEARKPQRPILRASPSGTKEG</sequence>
<evidence type="ECO:0000256" key="2">
    <source>
        <dbReference type="ARBA" id="ARBA00005992"/>
    </source>
</evidence>
<feature type="active site" description="Proton donor/acceptor" evidence="7">
    <location>
        <position position="130"/>
    </location>
</feature>
<feature type="active site" description="Nucleophile" evidence="7">
    <location>
        <position position="142"/>
    </location>
</feature>
<dbReference type="PANTHER" id="PTHR38589:SF1">
    <property type="entry name" value="BLR0621 PROTEIN"/>
    <property type="match status" value="1"/>
</dbReference>
<dbReference type="GO" id="GO:0008360">
    <property type="term" value="P:regulation of cell shape"/>
    <property type="evidence" value="ECO:0007669"/>
    <property type="project" value="UniProtKB-UniRule"/>
</dbReference>
<name>A0A941HUR3_9CAUL</name>
<dbReference type="PROSITE" id="PS52029">
    <property type="entry name" value="LD_TPASE"/>
    <property type="match status" value="1"/>
</dbReference>
<dbReference type="SUPFAM" id="SSF141523">
    <property type="entry name" value="L,D-transpeptidase catalytic domain-like"/>
    <property type="match status" value="1"/>
</dbReference>
<gene>
    <name evidence="10" type="ORF">JKL49_00645</name>
</gene>
<organism evidence="10 11">
    <name type="scientific">Phenylobacterium glaciei</name>
    <dbReference type="NCBI Taxonomy" id="2803784"/>
    <lineage>
        <taxon>Bacteria</taxon>
        <taxon>Pseudomonadati</taxon>
        <taxon>Pseudomonadota</taxon>
        <taxon>Alphaproteobacteria</taxon>
        <taxon>Caulobacterales</taxon>
        <taxon>Caulobacteraceae</taxon>
        <taxon>Phenylobacterium</taxon>
    </lineage>
</organism>
<dbReference type="GO" id="GO:0004180">
    <property type="term" value="F:carboxypeptidase activity"/>
    <property type="evidence" value="ECO:0007669"/>
    <property type="project" value="UniProtKB-ARBA"/>
</dbReference>
<evidence type="ECO:0000313" key="11">
    <source>
        <dbReference type="Proteomes" id="UP000622580"/>
    </source>
</evidence>
<feature type="domain" description="L,D-TPase catalytic" evidence="9">
    <location>
        <begin position="1"/>
        <end position="166"/>
    </location>
</feature>
<evidence type="ECO:0000256" key="3">
    <source>
        <dbReference type="ARBA" id="ARBA00022679"/>
    </source>
</evidence>
<evidence type="ECO:0000259" key="9">
    <source>
        <dbReference type="PROSITE" id="PS52029"/>
    </source>
</evidence>
<dbReference type="InterPro" id="IPR005490">
    <property type="entry name" value="LD_TPept_cat_dom"/>
</dbReference>
<dbReference type="AlphaFoldDB" id="A0A941HUR3"/>
<evidence type="ECO:0000256" key="8">
    <source>
        <dbReference type="SAM" id="MobiDB-lite"/>
    </source>
</evidence>
<dbReference type="GO" id="GO:0016740">
    <property type="term" value="F:transferase activity"/>
    <property type="evidence" value="ECO:0007669"/>
    <property type="project" value="UniProtKB-KW"/>
</dbReference>
<dbReference type="CDD" id="cd16913">
    <property type="entry name" value="YkuD_like"/>
    <property type="match status" value="1"/>
</dbReference>
<accession>A0A941HUR3</accession>
<dbReference type="Pfam" id="PF03734">
    <property type="entry name" value="YkuD"/>
    <property type="match status" value="1"/>
</dbReference>
<keyword evidence="11" id="KW-1185">Reference proteome</keyword>
<dbReference type="EMBL" id="JAGSGD010000001">
    <property type="protein sequence ID" value="MBR7617880.1"/>
    <property type="molecule type" value="Genomic_DNA"/>
</dbReference>